<dbReference type="GO" id="GO:0016757">
    <property type="term" value="F:glycosyltransferase activity"/>
    <property type="evidence" value="ECO:0007669"/>
    <property type="project" value="UniProtKB-KW"/>
</dbReference>
<keyword evidence="3 5" id="KW-0808">Transferase</keyword>
<organism evidence="5 6">
    <name type="scientific">Porphyromonas levii</name>
    <dbReference type="NCBI Taxonomy" id="28114"/>
    <lineage>
        <taxon>Bacteria</taxon>
        <taxon>Pseudomonadati</taxon>
        <taxon>Bacteroidota</taxon>
        <taxon>Bacteroidia</taxon>
        <taxon>Bacteroidales</taxon>
        <taxon>Porphyromonadaceae</taxon>
        <taxon>Porphyromonas</taxon>
    </lineage>
</organism>
<sequence length="582" mass="67060">MVLVAIVTYNGLEWIDRLLQPFVLDNDGLEIVVVDNASTDGTPDAISERYPFVRVVRRRTNLGFGAANNLFIDEVLTKEYRGIYLLNQDASIEASAIRELADYADYHKEIGILSPKHLNESGEVEQGFAHYLPTIEATGFTQVAFINAAHWYLPYRTLLSTGGFSPLFYHYGEDLDFTHRVLAVGLQVGYLPHVTAYHFRRIDKPSHEKELWLKQTYHLAQLVNPLLPRWKRIFRGIVAPLGESITRPELFRMVRSLYAQRKVVQLWNNRPPFDLEGLKRAVQRQEFSPVLLFVYNRPNHTKRVLEQILSQPEAEQTPIYVYSDGAKSSADSANVQAVRALCRSYEGITLVEQPTNVGLARNVIQGVSTLLQQYDRVIVLEDDLYLSPYFLRWMNDALERYAESKEVAHLHAGTFYTHPHLQHNHALRYVGSWGWATWRDRWEQYWEPDGRKLLLELEARPKERKRFDYRGFMKFTRMLRRQTEGANDSWAVRWHASLLLRGKLSINSTPPLAANGGFDGSGTHSGGGGRYWTPVSPFPLYAGDDRPTSESLEALSILQHYYMRTNNKVMKGWYKLKELLGR</sequence>
<evidence type="ECO:0000313" key="5">
    <source>
        <dbReference type="EMBL" id="TFH96610.1"/>
    </source>
</evidence>
<evidence type="ECO:0000256" key="2">
    <source>
        <dbReference type="ARBA" id="ARBA00022676"/>
    </source>
</evidence>
<dbReference type="RefSeq" id="WP_134848900.1">
    <property type="nucleotide sequence ID" value="NZ_CP197400.1"/>
</dbReference>
<evidence type="ECO:0000259" key="4">
    <source>
        <dbReference type="Pfam" id="PF00535"/>
    </source>
</evidence>
<dbReference type="Gene3D" id="3.90.550.10">
    <property type="entry name" value="Spore Coat Polysaccharide Biosynthesis Protein SpsA, Chain A"/>
    <property type="match status" value="2"/>
</dbReference>
<accession>A0A4Y8WSS9</accession>
<feature type="domain" description="Glycosyltransferase 2-like" evidence="4">
    <location>
        <begin position="292"/>
        <end position="400"/>
    </location>
</feature>
<evidence type="ECO:0000256" key="1">
    <source>
        <dbReference type="ARBA" id="ARBA00006739"/>
    </source>
</evidence>
<feature type="domain" description="Glycosyltransferase 2-like" evidence="4">
    <location>
        <begin position="4"/>
        <end position="110"/>
    </location>
</feature>
<gene>
    <name evidence="5" type="ORF">E4P47_01995</name>
</gene>
<dbReference type="STRING" id="1122973.GCA_000379925_01289"/>
<keyword evidence="2" id="KW-0328">Glycosyltransferase</keyword>
<dbReference type="PANTHER" id="PTHR43179:SF12">
    <property type="entry name" value="GALACTOFURANOSYLTRANSFERASE GLFT2"/>
    <property type="match status" value="1"/>
</dbReference>
<evidence type="ECO:0000313" key="6">
    <source>
        <dbReference type="Proteomes" id="UP000297225"/>
    </source>
</evidence>
<dbReference type="Pfam" id="PF00535">
    <property type="entry name" value="Glycos_transf_2"/>
    <property type="match status" value="2"/>
</dbReference>
<evidence type="ECO:0000256" key="3">
    <source>
        <dbReference type="ARBA" id="ARBA00022679"/>
    </source>
</evidence>
<dbReference type="PANTHER" id="PTHR43179">
    <property type="entry name" value="RHAMNOSYLTRANSFERASE WBBL"/>
    <property type="match status" value="1"/>
</dbReference>
<reference evidence="5 6" key="1">
    <citation type="submission" date="2019-03" db="EMBL/GenBank/DDBJ databases">
        <title>Porphyromonas levii Isolated from the Uterus of Dairy Cows.</title>
        <authorList>
            <person name="Francis A.M."/>
        </authorList>
    </citation>
    <scope>NUCLEOTIDE SEQUENCE [LARGE SCALE GENOMIC DNA]</scope>
    <source>
        <strain evidence="5 6">AF5678</strain>
    </source>
</reference>
<dbReference type="Proteomes" id="UP000297225">
    <property type="component" value="Unassembled WGS sequence"/>
</dbReference>
<protein>
    <submittedName>
        <fullName evidence="5">Glycosyltransferase</fullName>
    </submittedName>
</protein>
<keyword evidence="6" id="KW-1185">Reference proteome</keyword>
<dbReference type="OrthoDB" id="9785375at2"/>
<comment type="similarity">
    <text evidence="1">Belongs to the glycosyltransferase 2 family.</text>
</comment>
<dbReference type="InterPro" id="IPR001173">
    <property type="entry name" value="Glyco_trans_2-like"/>
</dbReference>
<dbReference type="EMBL" id="SPNC01000016">
    <property type="protein sequence ID" value="TFH96610.1"/>
    <property type="molecule type" value="Genomic_DNA"/>
</dbReference>
<proteinExistence type="inferred from homology"/>
<name>A0A4Y8WSS9_9PORP</name>
<dbReference type="InterPro" id="IPR029044">
    <property type="entry name" value="Nucleotide-diphossugar_trans"/>
</dbReference>
<comment type="caution">
    <text evidence="5">The sequence shown here is derived from an EMBL/GenBank/DDBJ whole genome shotgun (WGS) entry which is preliminary data.</text>
</comment>
<dbReference type="SUPFAM" id="SSF53448">
    <property type="entry name" value="Nucleotide-diphospho-sugar transferases"/>
    <property type="match status" value="2"/>
</dbReference>
<dbReference type="AlphaFoldDB" id="A0A4Y8WSS9"/>